<protein>
    <submittedName>
        <fullName evidence="1">Major tail protein</fullName>
    </submittedName>
</protein>
<reference evidence="1 2" key="1">
    <citation type="submission" date="2023-03" db="EMBL/GenBank/DDBJ databases">
        <authorList>
            <person name="Jones P.T."/>
            <person name="Zarakotas T.R."/>
            <person name="Pitt R.A."/>
            <person name="Hinrichsen E.D."/>
            <person name="Woods I.A."/>
            <person name="Gubitose M.G."/>
            <person name="Lord C.E."/>
            <person name="Wilkes B.M."/>
            <person name="Diggins A.E."/>
            <person name="Parsons M.T."/>
            <person name="Kearns B.S."/>
            <person name="Garlena R.A."/>
            <person name="Russell D.A."/>
            <person name="Jacobs-Sera D."/>
            <person name="Hatfull G.F."/>
        </authorList>
    </citation>
    <scope>NUCLEOTIDE SEQUENCE [LARGE SCALE GENOMIC DNA]</scope>
</reference>
<dbReference type="Pfam" id="PF25681">
    <property type="entry name" value="Phage_TTP_17"/>
    <property type="match status" value="1"/>
</dbReference>
<evidence type="ECO:0000313" key="1">
    <source>
        <dbReference type="EMBL" id="WGH20304.1"/>
    </source>
</evidence>
<name>A0AAF0K1L3_9CAUD</name>
<keyword evidence="2" id="KW-1185">Reference proteome</keyword>
<organism evidence="1 2">
    <name type="scientific">Arthrobacter phage MaGuCo</name>
    <dbReference type="NCBI Taxonomy" id="3038363"/>
    <lineage>
        <taxon>Viruses</taxon>
        <taxon>Duplodnaviria</taxon>
        <taxon>Heunggongvirae</taxon>
        <taxon>Uroviricota</taxon>
        <taxon>Caudoviricetes</taxon>
        <taxon>Casidaviridae</taxon>
        <taxon>Liebevirus</taxon>
        <taxon>Liebevirus maguco</taxon>
    </lineage>
</organism>
<proteinExistence type="predicted"/>
<sequence>MSGDAKQTTLWQGADVFIAPEGTAGPTDTTTEWGIDWEAVGLLDGEEGFTEGRDQDTSEHYAWGGHLYRRTTSKHKRSFKFVALEDNDVVFDLVNPGSTRTSVGGVRTGVIKAPVAGQKFAVGFQLTDGPDRVKRRYAATAEVSEVAEIKESESDPTVYEITVLVFPESDGTLYRTVEDDPTFVAP</sequence>
<evidence type="ECO:0000313" key="2">
    <source>
        <dbReference type="Proteomes" id="UP001241023"/>
    </source>
</evidence>
<dbReference type="InterPro" id="IPR058154">
    <property type="entry name" value="Bxb1_TTP-like"/>
</dbReference>
<dbReference type="EMBL" id="OQ709203">
    <property type="protein sequence ID" value="WGH20304.1"/>
    <property type="molecule type" value="Genomic_DNA"/>
</dbReference>
<accession>A0AAF0K1L3</accession>
<gene>
    <name evidence="1" type="primary">12</name>
    <name evidence="1" type="ORF">SEA_MAGUCO_12</name>
</gene>
<dbReference type="Proteomes" id="UP001241023">
    <property type="component" value="Segment"/>
</dbReference>